<evidence type="ECO:0000256" key="7">
    <source>
        <dbReference type="SAM" id="SignalP"/>
    </source>
</evidence>
<keyword evidence="2" id="KW-0964">Secreted</keyword>
<protein>
    <submittedName>
        <fullName evidence="9">Family 10 glycosylhydrolase</fullName>
    </submittedName>
</protein>
<reference evidence="9 10" key="1">
    <citation type="submission" date="2021-06" db="EMBL/GenBank/DDBJ databases">
        <authorList>
            <person name="Sun Q."/>
            <person name="Li D."/>
        </authorList>
    </citation>
    <scope>NUCLEOTIDE SEQUENCE [LARGE SCALE GENOMIC DNA]</scope>
    <source>
        <strain evidence="9 10">MSJ-4</strain>
    </source>
</reference>
<proteinExistence type="predicted"/>
<keyword evidence="6" id="KW-1133">Transmembrane helix</keyword>
<feature type="signal peptide" evidence="7">
    <location>
        <begin position="1"/>
        <end position="25"/>
    </location>
</feature>
<keyword evidence="10" id="KW-1185">Reference proteome</keyword>
<feature type="transmembrane region" description="Helical" evidence="6">
    <location>
        <begin position="630"/>
        <end position="649"/>
    </location>
</feature>
<evidence type="ECO:0000256" key="3">
    <source>
        <dbReference type="ARBA" id="ARBA00022729"/>
    </source>
</evidence>
<dbReference type="Proteomes" id="UP000736583">
    <property type="component" value="Unassembled WGS sequence"/>
</dbReference>
<dbReference type="NCBIfam" id="TIGR01167">
    <property type="entry name" value="LPXTG_anchor"/>
    <property type="match status" value="1"/>
</dbReference>
<evidence type="ECO:0000259" key="8">
    <source>
        <dbReference type="PROSITE" id="PS50847"/>
    </source>
</evidence>
<dbReference type="PROSITE" id="PS50847">
    <property type="entry name" value="GRAM_POS_ANCHORING"/>
    <property type="match status" value="1"/>
</dbReference>
<keyword evidence="6" id="KW-0472">Membrane</keyword>
<dbReference type="InterPro" id="IPR052177">
    <property type="entry name" value="Divisome_Glycosyl_Hydrolase"/>
</dbReference>
<dbReference type="PANTHER" id="PTHR43405">
    <property type="entry name" value="GLYCOSYL HYDROLASE DIGH"/>
    <property type="match status" value="1"/>
</dbReference>
<evidence type="ECO:0000256" key="1">
    <source>
        <dbReference type="ARBA" id="ARBA00022512"/>
    </source>
</evidence>
<dbReference type="Pfam" id="PF02638">
    <property type="entry name" value="GHL10"/>
    <property type="match status" value="1"/>
</dbReference>
<keyword evidence="6" id="KW-0812">Transmembrane</keyword>
<dbReference type="InterPro" id="IPR003790">
    <property type="entry name" value="GHL10"/>
</dbReference>
<comment type="caution">
    <text evidence="9">The sequence shown here is derived from an EMBL/GenBank/DDBJ whole genome shotgun (WGS) entry which is preliminary data.</text>
</comment>
<keyword evidence="4" id="KW-0572">Peptidoglycan-anchor</keyword>
<dbReference type="InterPro" id="IPR019931">
    <property type="entry name" value="LPXTG_anchor"/>
</dbReference>
<evidence type="ECO:0000313" key="9">
    <source>
        <dbReference type="EMBL" id="MBU5592554.1"/>
    </source>
</evidence>
<dbReference type="RefSeq" id="WP_216457323.1">
    <property type="nucleotide sequence ID" value="NZ_JAHLQL010000004.1"/>
</dbReference>
<dbReference type="PANTHER" id="PTHR43405:SF1">
    <property type="entry name" value="GLYCOSYL HYDROLASE DIGH"/>
    <property type="match status" value="1"/>
</dbReference>
<evidence type="ECO:0000256" key="2">
    <source>
        <dbReference type="ARBA" id="ARBA00022525"/>
    </source>
</evidence>
<feature type="compositionally biased region" description="Low complexity" evidence="5">
    <location>
        <begin position="594"/>
        <end position="613"/>
    </location>
</feature>
<evidence type="ECO:0000256" key="6">
    <source>
        <dbReference type="SAM" id="Phobius"/>
    </source>
</evidence>
<feature type="region of interest" description="Disordered" evidence="5">
    <location>
        <begin position="567"/>
        <end position="628"/>
    </location>
</feature>
<evidence type="ECO:0000256" key="4">
    <source>
        <dbReference type="ARBA" id="ARBA00023088"/>
    </source>
</evidence>
<accession>A0ABS6F3V9</accession>
<evidence type="ECO:0000313" key="10">
    <source>
        <dbReference type="Proteomes" id="UP000736583"/>
    </source>
</evidence>
<evidence type="ECO:0000256" key="5">
    <source>
        <dbReference type="SAM" id="MobiDB-lite"/>
    </source>
</evidence>
<organism evidence="9 10">
    <name type="scientific">Clostridium simiarum</name>
    <dbReference type="NCBI Taxonomy" id="2841506"/>
    <lineage>
        <taxon>Bacteria</taxon>
        <taxon>Bacillati</taxon>
        <taxon>Bacillota</taxon>
        <taxon>Clostridia</taxon>
        <taxon>Eubacteriales</taxon>
        <taxon>Clostridiaceae</taxon>
        <taxon>Clostridium</taxon>
    </lineage>
</organism>
<dbReference type="EMBL" id="JAHLQL010000004">
    <property type="protein sequence ID" value="MBU5592554.1"/>
    <property type="molecule type" value="Genomic_DNA"/>
</dbReference>
<keyword evidence="1" id="KW-0134">Cell wall</keyword>
<gene>
    <name evidence="9" type="ORF">KQI89_12385</name>
</gene>
<keyword evidence="3 7" id="KW-0732">Signal</keyword>
<feature type="domain" description="Gram-positive cocci surface proteins LPxTG" evidence="8">
    <location>
        <begin position="623"/>
        <end position="653"/>
    </location>
</feature>
<sequence length="653" mass="74580">MKSKKFLRNIALAMTLTLSISTLFAKKTFAEEELVPIHKFGTKDPILLHHKEIKIPKNFTHPKEQFRSTWVSTVSNLDFPSKQGLTEAEFKKEYLKVLEDFEALNLNAVTFQVRPMNDAFYKSDLNPWSVFLAGEQGKDPGWDPMPWMIEETHKRNMEFHAWFNPYRVSHAFDWKKPTEQVLEEELAKLSDDNFAKKHPEYLIRFDNKLILDPALPEVQKFVEDSILEVVKKYDVDAIHFDDYFYPYKVTREGNPVIFGDKEEDKSSFEKYGKDFEDIKDFRRDNVNNLIKNISKSIKSEKPYVKFGISPFGIWGHYEVHPGGSPEGDGSHTPVDSTASYDDNYADTRKWVKEGWIDYITPQIYWAFSTTAAPYGEIADWWAEVVKGTNCHLYVGHPNYKHIDAKWDKDWHNPEEIPNQLKFNTMYKSIKGSSFFSLKHLRTNELGVTDVMREQYFNTKAIVPAMPWIDNKAPNSPLELAVNKIDSGLELTWKEDANNDSSYYVVYRFEGDKLGNTNDSSNIVAKVRRTDNNIQFIDKDADSSKAYVYAVTSLDRIHNESAVTEVSYKLDATPVTPDTGDKDSSEDNAMETPADSTDSTDNTGSDSTTNNNTTEPSKIISSKLPKTGSPIGTSAALLLGLTSILAGTILRKRK</sequence>
<feature type="chain" id="PRO_5045876585" evidence="7">
    <location>
        <begin position="26"/>
        <end position="653"/>
    </location>
</feature>
<name>A0ABS6F3V9_9CLOT</name>